<dbReference type="PATRIC" id="fig|1218508.4.peg.1310"/>
<dbReference type="CDD" id="cd03311">
    <property type="entry name" value="CIMS_C_terminal_like"/>
    <property type="match status" value="1"/>
</dbReference>
<comment type="caution">
    <text evidence="2">The sequence shown here is derived from an EMBL/GenBank/DDBJ whole genome shotgun (WGS) entry which is preliminary data.</text>
</comment>
<sequence length="379" mass="42880">MAQHFSKRTQSPFRFDIVGSFLRPAKLKQARQQLSAGQITPQQLTKIEDEAIIALLQQEVQVGLHAVTDGEFRRSWWHLDFFWGLEGVQKVAAATGYQFHDEVTRAETVQLTAKISGHHHPFIEHFKFTQEHAPAGVQVKQTIPAPSQFLAELKRRPEQTRVAEFYLDQDDLLADIAQAYQQVIQDLYDAGCRTLQLDDCTWGAIADWQAHPEHLSESLDLEQLKDTYVQLNNAAIQNLPADLVVNTHICRGNYHSTWSYSGGYQSVAEPLFSQENVQAYYLEYDSQRAGDFQPLKQVSGDKYVVLGLVTSKSGTLENKAALIQRLQEASQFIDLDRLAISPQCGFASTEEGNVLTVEQQWAKIKLLEEVAQEVWGHEV</sequence>
<gene>
    <name evidence="2" type="ORF">JG29_13210</name>
</gene>
<reference evidence="2 3" key="1">
    <citation type="submission" date="2014-12" db="EMBL/GenBank/DDBJ databases">
        <title>Comparative genomics of the lactic acid bacteria isolated from the honey bee gut.</title>
        <authorList>
            <person name="Ellegaard K.M."/>
            <person name="Tamarit D."/>
            <person name="Javelind E."/>
            <person name="Olofsson T."/>
            <person name="Andersson S.G."/>
            <person name="Vasquez A."/>
        </authorList>
    </citation>
    <scope>NUCLEOTIDE SEQUENCE [LARGE SCALE GENOMIC DNA]</scope>
    <source>
        <strain evidence="2 3">Hon2</strain>
    </source>
</reference>
<evidence type="ECO:0000313" key="2">
    <source>
        <dbReference type="EMBL" id="KJY48269.1"/>
    </source>
</evidence>
<evidence type="ECO:0000259" key="1">
    <source>
        <dbReference type="Pfam" id="PF01717"/>
    </source>
</evidence>
<accession>A0A0F4KQI0</accession>
<keyword evidence="3" id="KW-1185">Reference proteome</keyword>
<dbReference type="SUPFAM" id="SSF51726">
    <property type="entry name" value="UROD/MetE-like"/>
    <property type="match status" value="1"/>
</dbReference>
<dbReference type="EMBL" id="JXBZ01000009">
    <property type="protein sequence ID" value="KJY48269.1"/>
    <property type="molecule type" value="Genomic_DNA"/>
</dbReference>
<dbReference type="InterPro" id="IPR002629">
    <property type="entry name" value="Met_Synth_C/arc"/>
</dbReference>
<dbReference type="AlphaFoldDB" id="A0A0F4KQI0"/>
<dbReference type="GO" id="GO:0003871">
    <property type="term" value="F:5-methyltetrahydropteroyltriglutamate-homocysteine S-methyltransferase activity"/>
    <property type="evidence" value="ECO:0007669"/>
    <property type="project" value="InterPro"/>
</dbReference>
<protein>
    <submittedName>
        <fullName evidence="2">Methionine synthase</fullName>
    </submittedName>
</protein>
<dbReference type="RefSeq" id="WP_045923158.1">
    <property type="nucleotide sequence ID" value="NZ_JBHTHW010000005.1"/>
</dbReference>
<dbReference type="GO" id="GO:0009086">
    <property type="term" value="P:methionine biosynthetic process"/>
    <property type="evidence" value="ECO:0007669"/>
    <property type="project" value="InterPro"/>
</dbReference>
<dbReference type="NCBIfam" id="NF005085">
    <property type="entry name" value="PRK06520.1"/>
    <property type="match status" value="1"/>
</dbReference>
<dbReference type="OrthoDB" id="6430685at2"/>
<dbReference type="Proteomes" id="UP000033695">
    <property type="component" value="Unassembled WGS sequence"/>
</dbReference>
<dbReference type="GO" id="GO:0008270">
    <property type="term" value="F:zinc ion binding"/>
    <property type="evidence" value="ECO:0007669"/>
    <property type="project" value="InterPro"/>
</dbReference>
<dbReference type="Gene3D" id="3.20.20.210">
    <property type="match status" value="1"/>
</dbReference>
<proteinExistence type="predicted"/>
<dbReference type="HOGENOM" id="CLU_058877_0_0_9"/>
<evidence type="ECO:0000313" key="3">
    <source>
        <dbReference type="Proteomes" id="UP000033695"/>
    </source>
</evidence>
<dbReference type="STRING" id="1218508.JG29_13210"/>
<feature type="domain" description="Cobalamin-independent methionine synthase MetE C-terminal/archaeal" evidence="1">
    <location>
        <begin position="18"/>
        <end position="352"/>
    </location>
</feature>
<dbReference type="Pfam" id="PF01717">
    <property type="entry name" value="Meth_synt_2"/>
    <property type="match status" value="1"/>
</dbReference>
<organism evidence="2 3">
    <name type="scientific">Bombilactobacillus mellis</name>
    <dbReference type="NCBI Taxonomy" id="1218508"/>
    <lineage>
        <taxon>Bacteria</taxon>
        <taxon>Bacillati</taxon>
        <taxon>Bacillota</taxon>
        <taxon>Bacilli</taxon>
        <taxon>Lactobacillales</taxon>
        <taxon>Lactobacillaceae</taxon>
        <taxon>Bombilactobacillus</taxon>
    </lineage>
</organism>
<dbReference type="PANTHER" id="PTHR43844:SF1">
    <property type="entry name" value="METHIONINE SYNTHASE"/>
    <property type="match status" value="1"/>
</dbReference>
<dbReference type="InterPro" id="IPR038071">
    <property type="entry name" value="UROD/MetE-like_sf"/>
</dbReference>
<name>A0A0F4KQI0_9LACO</name>
<dbReference type="PANTHER" id="PTHR43844">
    <property type="entry name" value="METHIONINE SYNTHASE"/>
    <property type="match status" value="1"/>
</dbReference>